<evidence type="ECO:0000256" key="5">
    <source>
        <dbReference type="ARBA" id="ARBA00022892"/>
    </source>
</evidence>
<feature type="domain" description="Sec20 C-terminal" evidence="12">
    <location>
        <begin position="162"/>
        <end position="250"/>
    </location>
</feature>
<protein>
    <recommendedName>
        <fullName evidence="12">Sec20 C-terminal domain-containing protein</fullName>
    </recommendedName>
</protein>
<dbReference type="GO" id="GO:0006890">
    <property type="term" value="P:retrograde vesicle-mediated transport, Golgi to endoplasmic reticulum"/>
    <property type="evidence" value="ECO:0007669"/>
    <property type="project" value="InterPro"/>
</dbReference>
<feature type="compositionally biased region" description="Basic and acidic residues" evidence="11">
    <location>
        <begin position="47"/>
        <end position="57"/>
    </location>
</feature>
<evidence type="ECO:0000256" key="6">
    <source>
        <dbReference type="ARBA" id="ARBA00022989"/>
    </source>
</evidence>
<evidence type="ECO:0000256" key="3">
    <source>
        <dbReference type="ARBA" id="ARBA00022692"/>
    </source>
</evidence>
<dbReference type="EMBL" id="HBEV01005670">
    <property type="protein sequence ID" value="CAD8584026.1"/>
    <property type="molecule type" value="Transcribed_RNA"/>
</dbReference>
<keyword evidence="8" id="KW-0472">Membrane</keyword>
<evidence type="ECO:0000313" key="13">
    <source>
        <dbReference type="EMBL" id="CAD8584026.1"/>
    </source>
</evidence>
<comment type="similarity">
    <text evidence="9">Belongs to the SEC20 family.</text>
</comment>
<evidence type="ECO:0000256" key="8">
    <source>
        <dbReference type="ARBA" id="ARBA00023136"/>
    </source>
</evidence>
<feature type="region of interest" description="Disordered" evidence="11">
    <location>
        <begin position="347"/>
        <end position="373"/>
    </location>
</feature>
<keyword evidence="3" id="KW-0812">Transmembrane</keyword>
<feature type="region of interest" description="Disordered" evidence="11">
    <location>
        <begin position="138"/>
        <end position="157"/>
    </location>
</feature>
<dbReference type="GO" id="GO:0005484">
    <property type="term" value="F:SNAP receptor activity"/>
    <property type="evidence" value="ECO:0007669"/>
    <property type="project" value="InterPro"/>
</dbReference>
<evidence type="ECO:0000256" key="1">
    <source>
        <dbReference type="ARBA" id="ARBA00004163"/>
    </source>
</evidence>
<dbReference type="PANTHER" id="PTHR12825:SF0">
    <property type="entry name" value="VESICLE TRANSPORT PROTEIN SEC20"/>
    <property type="match status" value="1"/>
</dbReference>
<evidence type="ECO:0000256" key="9">
    <source>
        <dbReference type="ARBA" id="ARBA00037934"/>
    </source>
</evidence>
<feature type="coiled-coil region" evidence="10">
    <location>
        <begin position="264"/>
        <end position="291"/>
    </location>
</feature>
<keyword evidence="4" id="KW-0256">Endoplasmic reticulum</keyword>
<keyword evidence="2" id="KW-0813">Transport</keyword>
<evidence type="ECO:0000256" key="11">
    <source>
        <dbReference type="SAM" id="MobiDB-lite"/>
    </source>
</evidence>
<feature type="region of interest" description="Disordered" evidence="11">
    <location>
        <begin position="31"/>
        <end position="57"/>
    </location>
</feature>
<dbReference type="InterPro" id="IPR005606">
    <property type="entry name" value="Sec20"/>
</dbReference>
<dbReference type="InterPro" id="IPR056173">
    <property type="entry name" value="Sec20_C"/>
</dbReference>
<evidence type="ECO:0000256" key="4">
    <source>
        <dbReference type="ARBA" id="ARBA00022824"/>
    </source>
</evidence>
<gene>
    <name evidence="13" type="ORF">MSP1404_LOCUS4321</name>
</gene>
<evidence type="ECO:0000256" key="2">
    <source>
        <dbReference type="ARBA" id="ARBA00022448"/>
    </source>
</evidence>
<proteinExistence type="inferred from homology"/>
<dbReference type="GO" id="GO:0031201">
    <property type="term" value="C:SNARE complex"/>
    <property type="evidence" value="ECO:0007669"/>
    <property type="project" value="TreeGrafter"/>
</dbReference>
<dbReference type="PANTHER" id="PTHR12825">
    <property type="entry name" value="BNIP1-RELATED"/>
    <property type="match status" value="1"/>
</dbReference>
<dbReference type="AlphaFoldDB" id="A0A7S0KJW5"/>
<keyword evidence="5" id="KW-0931">ER-Golgi transport</keyword>
<comment type="subcellular location">
    <subcellularLocation>
        <location evidence="1">Endoplasmic reticulum membrane</location>
        <topology evidence="1">Single-pass type IV membrane protein</topology>
    </subcellularLocation>
</comment>
<accession>A0A7S0KJW5</accession>
<evidence type="ECO:0000256" key="7">
    <source>
        <dbReference type="ARBA" id="ARBA00023054"/>
    </source>
</evidence>
<dbReference type="GO" id="GO:0005789">
    <property type="term" value="C:endoplasmic reticulum membrane"/>
    <property type="evidence" value="ECO:0007669"/>
    <property type="project" value="UniProtKB-SubCell"/>
</dbReference>
<feature type="compositionally biased region" description="Basic and acidic residues" evidence="11">
    <location>
        <begin position="362"/>
        <end position="373"/>
    </location>
</feature>
<dbReference type="Pfam" id="PF03908">
    <property type="entry name" value="Sec20"/>
    <property type="match status" value="1"/>
</dbReference>
<sequence length="373" mass="39194">MASLPPDAADQVRVMKALERDVLAAIDRVVVGGGGGAPSTSGSQRRQGRDRWGDDPAHAARTGMARLRRELGELEAIVEEQARPADRSACLEALAERRESHDSIRQILRDATLRAADAEANAATSALSEGDERDELLGDAANRRGGGPDKPTDEAGVVGLADDATAGLRRARAMMAEELEKGRRTLAAMAESRATMKKTGDEYAGDQAAALGVGGRLLKQLEIQAVRERLVLWGGFACFMLAALHVVLKRTPLLVRFHPLWWIRKKAAATAKEAKEAAKRAARDAKAAKRRGAQKPNGEAAATMAAAAAGVAAGMAQTGMAQMAGDDATAAGMADVGAAEEYLGVPDAGVSADGIPDVEVGEYMKRDSRGEEL</sequence>
<evidence type="ECO:0000256" key="10">
    <source>
        <dbReference type="SAM" id="Coils"/>
    </source>
</evidence>
<organism evidence="13">
    <name type="scientific">Micromonas pusilla</name>
    <name type="common">Picoplanktonic green alga</name>
    <name type="synonym">Chromulina pusilla</name>
    <dbReference type="NCBI Taxonomy" id="38833"/>
    <lineage>
        <taxon>Eukaryota</taxon>
        <taxon>Viridiplantae</taxon>
        <taxon>Chlorophyta</taxon>
        <taxon>Mamiellophyceae</taxon>
        <taxon>Mamiellales</taxon>
        <taxon>Mamiellaceae</taxon>
        <taxon>Micromonas</taxon>
    </lineage>
</organism>
<evidence type="ECO:0000259" key="12">
    <source>
        <dbReference type="Pfam" id="PF03908"/>
    </source>
</evidence>
<keyword evidence="6" id="KW-1133">Transmembrane helix</keyword>
<keyword evidence="7 10" id="KW-0175">Coiled coil</keyword>
<name>A0A7S0KJW5_MICPS</name>
<reference evidence="13" key="1">
    <citation type="submission" date="2021-01" db="EMBL/GenBank/DDBJ databases">
        <authorList>
            <person name="Corre E."/>
            <person name="Pelletier E."/>
            <person name="Niang G."/>
            <person name="Scheremetjew M."/>
            <person name="Finn R."/>
            <person name="Kale V."/>
            <person name="Holt S."/>
            <person name="Cochrane G."/>
            <person name="Meng A."/>
            <person name="Brown T."/>
            <person name="Cohen L."/>
        </authorList>
    </citation>
    <scope>NUCLEOTIDE SEQUENCE</scope>
    <source>
        <strain evidence="13">CCMP494</strain>
    </source>
</reference>